<feature type="coiled-coil region" evidence="1">
    <location>
        <begin position="311"/>
        <end position="341"/>
    </location>
</feature>
<sequence>MKLLKLYSSNPNFKTITFNPGVNIVAGLQSSSLSTDTYNGIGKSSSLQLVHLMLGGKLDSKYPSDRMLLNFLSGYGEFFLDLKVGTVPYTIRVNFNDGVYYLNNEKIGKHATLSKKLTEKFLNTPSEHISFKQVLNCFARRYLPSRNYYTDALQQQGRSTEDFYQRISNLVLLGLDVSLANQFKKIRDELDKIEKTKNTLKSANLTENESELRDLEDKLDKLVSDKNSFVIAKNYDELQREADELTEQMNKLRNKIFFNDRDIRSKKDILDISKEVQSVDLSKVERIFEEANFHFPELVQKRLEQAEEFHIRVHSSRRKRLEQQVNQLKQENEELNSKLLSLEPVRDSILKDLDSKGALEEYNSIVEHIRTIEAKIAELSSYQTTVAAVEKEQAELESQKAAVKLQAVEYIEAQKENIKEIEKKFRSLVRRFYADHGGALRIQKNAGEAKYLFDIEPYIQKDASQGVGEVKIFCYDMLLFQLNPKLLGFMAHDSFLFGGVDLRQTKMMFKIALEMCKNNNLQYFVNLNKDVYEQLISTEAEDDVLTKEDKETIIHGTVLELFDDKPENTLFGQYFG</sequence>
<organism evidence="4 5">
    <name type="scientific">Vibrio alginolyticus</name>
    <dbReference type="NCBI Taxonomy" id="663"/>
    <lineage>
        <taxon>Bacteria</taxon>
        <taxon>Pseudomonadati</taxon>
        <taxon>Pseudomonadota</taxon>
        <taxon>Gammaproteobacteria</taxon>
        <taxon>Vibrionales</taxon>
        <taxon>Vibrionaceae</taxon>
        <taxon>Vibrio</taxon>
    </lineage>
</organism>
<dbReference type="Proteomes" id="UP000532247">
    <property type="component" value="Unassembled WGS sequence"/>
</dbReference>
<keyword evidence="1" id="KW-0175">Coiled coil</keyword>
<dbReference type="Gene3D" id="3.40.50.300">
    <property type="entry name" value="P-loop containing nucleotide triphosphate hydrolases"/>
    <property type="match status" value="1"/>
</dbReference>
<evidence type="ECO:0000259" key="2">
    <source>
        <dbReference type="Pfam" id="PF10088"/>
    </source>
</evidence>
<evidence type="ECO:0000313" key="4">
    <source>
        <dbReference type="EMBL" id="NOI11841.1"/>
    </source>
</evidence>
<feature type="domain" description="DUF2326" evidence="2">
    <location>
        <begin position="429"/>
        <end position="572"/>
    </location>
</feature>
<proteinExistence type="predicted"/>
<evidence type="ECO:0000259" key="3">
    <source>
        <dbReference type="Pfam" id="PF13476"/>
    </source>
</evidence>
<comment type="caution">
    <text evidence="4">The sequence shown here is derived from an EMBL/GenBank/DDBJ whole genome shotgun (WGS) entry which is preliminary data.</text>
</comment>
<dbReference type="InterPro" id="IPR038729">
    <property type="entry name" value="Rad50/SbcC_AAA"/>
</dbReference>
<accession>A0A7Y4B7S1</accession>
<evidence type="ECO:0000256" key="1">
    <source>
        <dbReference type="SAM" id="Coils"/>
    </source>
</evidence>
<protein>
    <submittedName>
        <fullName evidence="4">DUF2326 domain-containing protein</fullName>
    </submittedName>
</protein>
<dbReference type="InterPro" id="IPR018760">
    <property type="entry name" value="DUF2326"/>
</dbReference>
<dbReference type="InterPro" id="IPR027417">
    <property type="entry name" value="P-loop_NTPase"/>
</dbReference>
<dbReference type="SUPFAM" id="SSF52540">
    <property type="entry name" value="P-loop containing nucleoside triphosphate hydrolases"/>
    <property type="match status" value="1"/>
</dbReference>
<dbReference type="Pfam" id="PF10088">
    <property type="entry name" value="DUF2326"/>
    <property type="match status" value="1"/>
</dbReference>
<dbReference type="GO" id="GO:0016887">
    <property type="term" value="F:ATP hydrolysis activity"/>
    <property type="evidence" value="ECO:0007669"/>
    <property type="project" value="InterPro"/>
</dbReference>
<dbReference type="RefSeq" id="WP_171346268.1">
    <property type="nucleotide sequence ID" value="NZ_CP135970.1"/>
</dbReference>
<feature type="coiled-coil region" evidence="1">
    <location>
        <begin position="183"/>
        <end position="255"/>
    </location>
</feature>
<name>A0A7Y4B7S1_VIBAL</name>
<gene>
    <name evidence="4" type="ORF">F0254_23785</name>
</gene>
<evidence type="ECO:0000313" key="5">
    <source>
        <dbReference type="Proteomes" id="UP000532247"/>
    </source>
</evidence>
<dbReference type="GO" id="GO:0006302">
    <property type="term" value="P:double-strand break repair"/>
    <property type="evidence" value="ECO:0007669"/>
    <property type="project" value="InterPro"/>
</dbReference>
<dbReference type="Pfam" id="PF13476">
    <property type="entry name" value="AAA_23"/>
    <property type="match status" value="1"/>
</dbReference>
<reference evidence="4 5" key="1">
    <citation type="submission" date="2019-09" db="EMBL/GenBank/DDBJ databases">
        <title>Draft genome sequencing and comparative genomics of hatchery-associated Vibrios.</title>
        <authorList>
            <person name="Kehlet-Delgado H."/>
            <person name="Mueller R.S."/>
        </authorList>
    </citation>
    <scope>NUCLEOTIDE SEQUENCE [LARGE SCALE GENOMIC DNA]</scope>
    <source>
        <strain evidence="4 5">081416A</strain>
    </source>
</reference>
<dbReference type="AlphaFoldDB" id="A0A7Y4B7S1"/>
<feature type="coiled-coil region" evidence="1">
    <location>
        <begin position="372"/>
        <end position="431"/>
    </location>
</feature>
<dbReference type="EMBL" id="VTYF01000023">
    <property type="protein sequence ID" value="NOI11841.1"/>
    <property type="molecule type" value="Genomic_DNA"/>
</dbReference>
<feature type="domain" description="Rad50/SbcC-type AAA" evidence="3">
    <location>
        <begin position="14"/>
        <end position="256"/>
    </location>
</feature>